<sequence>MFDLAFLPSIMLFEHMSGILPAPAPSGATASAEVEVCKDIVSLPLPSLRTVLPMAVSPAAPIPPLLPMAVILTGMDSTPTILSWTTKSIQGGALVPSSSVIHMDNNLFGTSVHPPAVVPMDDTPTALVVLSNNLTPSDAIPLNGTDLTAVVLSNNSPSWHIRWGKPSGTPLVGWGTSSGRDSSAGWGDPTNPLESALIPWDEDEEEFINDDEDPYLVPYGVPLHPKEDHGTTYGHDAEGFLRPQMPEYARGSTDPFYHDACACAPEPFALLVGNPHTNSQLALHSTKQLTDKLLFNHLHRWTAEETRDHLSWDCRDCSDELFHLHHGHLDQVEGLEDGGCKHVFATMAGVLP</sequence>
<dbReference type="AlphaFoldDB" id="M5FSK0"/>
<proteinExistence type="predicted"/>
<keyword evidence="2" id="KW-1185">Reference proteome</keyword>
<evidence type="ECO:0000313" key="1">
    <source>
        <dbReference type="EMBL" id="EJT98164.1"/>
    </source>
</evidence>
<dbReference type="GeneID" id="63684242"/>
<dbReference type="EMBL" id="JH795874">
    <property type="protein sequence ID" value="EJT98164.1"/>
    <property type="molecule type" value="Genomic_DNA"/>
</dbReference>
<gene>
    <name evidence="1" type="ORF">DACRYDRAFT_111142</name>
</gene>
<dbReference type="RefSeq" id="XP_040625062.1">
    <property type="nucleotide sequence ID" value="XM_040769180.1"/>
</dbReference>
<name>M5FSK0_DACPD</name>
<accession>M5FSK0</accession>
<protein>
    <submittedName>
        <fullName evidence="1">Uncharacterized protein</fullName>
    </submittedName>
</protein>
<dbReference type="HOGENOM" id="CLU_743992_0_0_1"/>
<reference evidence="1 2" key="1">
    <citation type="journal article" date="2012" name="Science">
        <title>The Paleozoic origin of enzymatic lignin decomposition reconstructed from 31 fungal genomes.</title>
        <authorList>
            <person name="Floudas D."/>
            <person name="Binder M."/>
            <person name="Riley R."/>
            <person name="Barry K."/>
            <person name="Blanchette R.A."/>
            <person name="Henrissat B."/>
            <person name="Martinez A.T."/>
            <person name="Otillar R."/>
            <person name="Spatafora J.W."/>
            <person name="Yadav J.S."/>
            <person name="Aerts A."/>
            <person name="Benoit I."/>
            <person name="Boyd A."/>
            <person name="Carlson A."/>
            <person name="Copeland A."/>
            <person name="Coutinho P.M."/>
            <person name="de Vries R.P."/>
            <person name="Ferreira P."/>
            <person name="Findley K."/>
            <person name="Foster B."/>
            <person name="Gaskell J."/>
            <person name="Glotzer D."/>
            <person name="Gorecki P."/>
            <person name="Heitman J."/>
            <person name="Hesse C."/>
            <person name="Hori C."/>
            <person name="Igarashi K."/>
            <person name="Jurgens J.A."/>
            <person name="Kallen N."/>
            <person name="Kersten P."/>
            <person name="Kohler A."/>
            <person name="Kuees U."/>
            <person name="Kumar T.K.A."/>
            <person name="Kuo A."/>
            <person name="LaButti K."/>
            <person name="Larrondo L.F."/>
            <person name="Lindquist E."/>
            <person name="Ling A."/>
            <person name="Lombard V."/>
            <person name="Lucas S."/>
            <person name="Lundell T."/>
            <person name="Martin R."/>
            <person name="McLaughlin D.J."/>
            <person name="Morgenstern I."/>
            <person name="Morin E."/>
            <person name="Murat C."/>
            <person name="Nagy L.G."/>
            <person name="Nolan M."/>
            <person name="Ohm R.A."/>
            <person name="Patyshakuliyeva A."/>
            <person name="Rokas A."/>
            <person name="Ruiz-Duenas F.J."/>
            <person name="Sabat G."/>
            <person name="Salamov A."/>
            <person name="Samejima M."/>
            <person name="Schmutz J."/>
            <person name="Slot J.C."/>
            <person name="St John F."/>
            <person name="Stenlid J."/>
            <person name="Sun H."/>
            <person name="Sun S."/>
            <person name="Syed K."/>
            <person name="Tsang A."/>
            <person name="Wiebenga A."/>
            <person name="Young D."/>
            <person name="Pisabarro A."/>
            <person name="Eastwood D.C."/>
            <person name="Martin F."/>
            <person name="Cullen D."/>
            <person name="Grigoriev I.V."/>
            <person name="Hibbett D.S."/>
        </authorList>
    </citation>
    <scope>NUCLEOTIDE SEQUENCE [LARGE SCALE GENOMIC DNA]</scope>
    <source>
        <strain evidence="1 2">DJM-731 SS1</strain>
    </source>
</reference>
<dbReference type="Proteomes" id="UP000030653">
    <property type="component" value="Unassembled WGS sequence"/>
</dbReference>
<organism evidence="1 2">
    <name type="scientific">Dacryopinax primogenitus (strain DJM 731)</name>
    <name type="common">Brown rot fungus</name>
    <dbReference type="NCBI Taxonomy" id="1858805"/>
    <lineage>
        <taxon>Eukaryota</taxon>
        <taxon>Fungi</taxon>
        <taxon>Dikarya</taxon>
        <taxon>Basidiomycota</taxon>
        <taxon>Agaricomycotina</taxon>
        <taxon>Dacrymycetes</taxon>
        <taxon>Dacrymycetales</taxon>
        <taxon>Dacrymycetaceae</taxon>
        <taxon>Dacryopinax</taxon>
    </lineage>
</organism>
<evidence type="ECO:0000313" key="2">
    <source>
        <dbReference type="Proteomes" id="UP000030653"/>
    </source>
</evidence>